<sequence>MALSIDGQRLATVCCDGFDVVRFHLQGTRSDPAFAHVHLGAGGLLWLNDVTVTPGQRVGLAVLAAGETAPAGQTLDLLYPDDGLDQDNQAEGEGSGPIEFDDRAAIDRVLNHVRGLPSHRAGYRFDWLDADGTRVSGSTAAAMHGITFSAVWNRFHPARVRVSLHTHTLASVGQRRRNDAAGQVTLARGDLMAGQSVSVTLSDSDNMEEGA</sequence>
<dbReference type="AlphaFoldDB" id="A0A1Y0ENH1"/>
<reference evidence="1 2" key="1">
    <citation type="submission" date="2017-05" db="EMBL/GenBank/DDBJ databases">
        <authorList>
            <person name="Song R."/>
            <person name="Chenine A.L."/>
            <person name="Ruprecht R.M."/>
        </authorList>
    </citation>
    <scope>NUCLEOTIDE SEQUENCE [LARGE SCALE GENOMIC DNA]</scope>
    <source>
        <strain evidence="1 2">DSM 26136</strain>
    </source>
</reference>
<accession>A0A1Y0ENH1</accession>
<evidence type="ECO:0000313" key="2">
    <source>
        <dbReference type="Proteomes" id="UP000196138"/>
    </source>
</evidence>
<dbReference type="Proteomes" id="UP000196138">
    <property type="component" value="Chromosome"/>
</dbReference>
<gene>
    <name evidence="1" type="ORF">CCO03_09955</name>
</gene>
<proteinExistence type="predicted"/>
<dbReference type="EMBL" id="CP021455">
    <property type="protein sequence ID" value="ARU04961.1"/>
    <property type="molecule type" value="Genomic_DNA"/>
</dbReference>
<evidence type="ECO:0000313" key="1">
    <source>
        <dbReference type="EMBL" id="ARU04961.1"/>
    </source>
</evidence>
<keyword evidence="2" id="KW-1185">Reference proteome</keyword>
<dbReference type="KEGG" id="cser:CCO03_09955"/>
<organism evidence="1 2">
    <name type="scientific">Comamonas serinivorans</name>
    <dbReference type="NCBI Taxonomy" id="1082851"/>
    <lineage>
        <taxon>Bacteria</taxon>
        <taxon>Pseudomonadati</taxon>
        <taxon>Pseudomonadota</taxon>
        <taxon>Betaproteobacteria</taxon>
        <taxon>Burkholderiales</taxon>
        <taxon>Comamonadaceae</taxon>
        <taxon>Comamonas</taxon>
    </lineage>
</organism>
<name>A0A1Y0ENH1_9BURK</name>
<protein>
    <submittedName>
        <fullName evidence="1">Uncharacterized protein</fullName>
    </submittedName>
</protein>